<keyword evidence="2 6" id="KW-0560">Oxidoreductase</keyword>
<sequence>MSIQTLDVHGKKISLPTGLFINGDFRAAQAGKTFPVENPATGKEIIQVAEGMPEDVDEAVKVARSVFKSKEYSDFGVINRAKVMHKLADLMEEHFDELVTLEMLDTGKTRHQASNLDVPASIGTIRYFAGWCDKVLGQSNFSIPNVFGYTRREPVGVCGQIIPWNFPLLMFTWKIAPAFATGNAVVIKAAETTPLNALKMCELISKAGFPAGSINLVNGYGKTVGAAIAQHMDVDKVAFTGSTVTGRAILIAAAKSNLKKVTLELGGKSPNIIFPDADLEKAVDWSVWGIHMNFGQTCHAGTRIYVHEDVYDKFLEAYTAKMKAITVGDNFDDKNSQGPQNSQVQFDKISSYLKLGKDEGATVHLGGNAKQTDGGYYIEPTIFTDVQPDMKIVKEEIFGPVVVVAKFKSEEEVIEMANDTTYGLAAGIHTKDYERAVRVTAALKAGTTWVNMFNFVHWSMPFGGYKESGIGRECGDAALENYTETKTVYMNMGMPPPTDGSK</sequence>
<comment type="catalytic activity">
    <reaction evidence="4">
        <text>an aldehyde + NAD(+) + H2O = a carboxylate + NADH + 2 H(+)</text>
        <dbReference type="Rhea" id="RHEA:16185"/>
        <dbReference type="ChEBI" id="CHEBI:15377"/>
        <dbReference type="ChEBI" id="CHEBI:15378"/>
        <dbReference type="ChEBI" id="CHEBI:17478"/>
        <dbReference type="ChEBI" id="CHEBI:29067"/>
        <dbReference type="ChEBI" id="CHEBI:57540"/>
        <dbReference type="ChEBI" id="CHEBI:57945"/>
        <dbReference type="EC" id="1.2.1.3"/>
    </reaction>
</comment>
<evidence type="ECO:0000313" key="9">
    <source>
        <dbReference type="Proteomes" id="UP001296104"/>
    </source>
</evidence>
<dbReference type="InterPro" id="IPR029510">
    <property type="entry name" value="Ald_DH_CS_GLU"/>
</dbReference>
<dbReference type="Pfam" id="PF00171">
    <property type="entry name" value="Aldedh"/>
    <property type="match status" value="1"/>
</dbReference>
<dbReference type="EC" id="1.2.1.3" evidence="3"/>
<dbReference type="SUPFAM" id="SSF53720">
    <property type="entry name" value="ALDH-like"/>
    <property type="match status" value="1"/>
</dbReference>
<gene>
    <name evidence="8" type="ORF">LECACI_7A008670</name>
</gene>
<evidence type="ECO:0000256" key="2">
    <source>
        <dbReference type="ARBA" id="ARBA00023002"/>
    </source>
</evidence>
<evidence type="ECO:0000256" key="4">
    <source>
        <dbReference type="ARBA" id="ARBA00049194"/>
    </source>
</evidence>
<dbReference type="PROSITE" id="PS00687">
    <property type="entry name" value="ALDEHYDE_DEHYDR_GLU"/>
    <property type="match status" value="1"/>
</dbReference>
<dbReference type="FunFam" id="3.40.605.10:FF:000026">
    <property type="entry name" value="Aldehyde dehydrogenase, putative"/>
    <property type="match status" value="1"/>
</dbReference>
<evidence type="ECO:0000259" key="7">
    <source>
        <dbReference type="Pfam" id="PF00171"/>
    </source>
</evidence>
<proteinExistence type="inferred from homology"/>
<protein>
    <recommendedName>
        <fullName evidence="3">aldehyde dehydrogenase (NAD(+))</fullName>
        <ecNumber evidence="3">1.2.1.3</ecNumber>
    </recommendedName>
</protein>
<evidence type="ECO:0000313" key="8">
    <source>
        <dbReference type="EMBL" id="CAK4033512.1"/>
    </source>
</evidence>
<dbReference type="GO" id="GO:0004029">
    <property type="term" value="F:aldehyde dehydrogenase (NAD+) activity"/>
    <property type="evidence" value="ECO:0007669"/>
    <property type="project" value="UniProtKB-EC"/>
</dbReference>
<name>A0AAI8Z6X2_9PEZI</name>
<evidence type="ECO:0000256" key="3">
    <source>
        <dbReference type="ARBA" id="ARBA00024226"/>
    </source>
</evidence>
<feature type="active site" evidence="5">
    <location>
        <position position="264"/>
    </location>
</feature>
<dbReference type="InterPro" id="IPR016161">
    <property type="entry name" value="Ald_DH/histidinol_DH"/>
</dbReference>
<dbReference type="InterPro" id="IPR015590">
    <property type="entry name" value="Aldehyde_DH_dom"/>
</dbReference>
<dbReference type="AlphaFoldDB" id="A0AAI8Z6X2"/>
<evidence type="ECO:0000256" key="6">
    <source>
        <dbReference type="RuleBase" id="RU003345"/>
    </source>
</evidence>
<dbReference type="FunFam" id="3.40.605.10:FF:000050">
    <property type="entry name" value="Aldehyde dehydrogenase, mitochondrial"/>
    <property type="match status" value="1"/>
</dbReference>
<dbReference type="GO" id="GO:0046394">
    <property type="term" value="P:carboxylic acid biosynthetic process"/>
    <property type="evidence" value="ECO:0007669"/>
    <property type="project" value="UniProtKB-ARBA"/>
</dbReference>
<dbReference type="EMBL" id="CAVMBE010000087">
    <property type="protein sequence ID" value="CAK4033512.1"/>
    <property type="molecule type" value="Genomic_DNA"/>
</dbReference>
<comment type="similarity">
    <text evidence="1 6">Belongs to the aldehyde dehydrogenase family.</text>
</comment>
<dbReference type="InterPro" id="IPR016162">
    <property type="entry name" value="Ald_DH_N"/>
</dbReference>
<dbReference type="FunFam" id="3.40.309.10:FF:000012">
    <property type="entry name" value="Betaine aldehyde dehydrogenase"/>
    <property type="match status" value="1"/>
</dbReference>
<dbReference type="Proteomes" id="UP001296104">
    <property type="component" value="Unassembled WGS sequence"/>
</dbReference>
<organism evidence="8 9">
    <name type="scientific">Lecanosticta acicola</name>
    <dbReference type="NCBI Taxonomy" id="111012"/>
    <lineage>
        <taxon>Eukaryota</taxon>
        <taxon>Fungi</taxon>
        <taxon>Dikarya</taxon>
        <taxon>Ascomycota</taxon>
        <taxon>Pezizomycotina</taxon>
        <taxon>Dothideomycetes</taxon>
        <taxon>Dothideomycetidae</taxon>
        <taxon>Mycosphaerellales</taxon>
        <taxon>Mycosphaerellaceae</taxon>
        <taxon>Lecanosticta</taxon>
    </lineage>
</organism>
<evidence type="ECO:0000256" key="5">
    <source>
        <dbReference type="PROSITE-ProRule" id="PRU10007"/>
    </source>
</evidence>
<dbReference type="Gene3D" id="3.40.309.10">
    <property type="entry name" value="Aldehyde Dehydrogenase, Chain A, domain 2"/>
    <property type="match status" value="1"/>
</dbReference>
<evidence type="ECO:0000256" key="1">
    <source>
        <dbReference type="ARBA" id="ARBA00009986"/>
    </source>
</evidence>
<keyword evidence="9" id="KW-1185">Reference proteome</keyword>
<dbReference type="Gene3D" id="3.40.605.10">
    <property type="entry name" value="Aldehyde Dehydrogenase, Chain A, domain 1"/>
    <property type="match status" value="1"/>
</dbReference>
<accession>A0AAI8Z6X2</accession>
<dbReference type="CDD" id="cd07091">
    <property type="entry name" value="ALDH_F1-2_Ald2-like"/>
    <property type="match status" value="1"/>
</dbReference>
<feature type="domain" description="Aldehyde dehydrogenase" evidence="7">
    <location>
        <begin position="28"/>
        <end position="488"/>
    </location>
</feature>
<comment type="caution">
    <text evidence="8">The sequence shown here is derived from an EMBL/GenBank/DDBJ whole genome shotgun (WGS) entry which is preliminary data.</text>
</comment>
<dbReference type="InterPro" id="IPR016163">
    <property type="entry name" value="Ald_DH_C"/>
</dbReference>
<dbReference type="PANTHER" id="PTHR11699">
    <property type="entry name" value="ALDEHYDE DEHYDROGENASE-RELATED"/>
    <property type="match status" value="1"/>
</dbReference>
<reference evidence="8" key="1">
    <citation type="submission" date="2023-11" db="EMBL/GenBank/DDBJ databases">
        <authorList>
            <person name="Alioto T."/>
            <person name="Alioto T."/>
            <person name="Gomez Garrido J."/>
        </authorList>
    </citation>
    <scope>NUCLEOTIDE SEQUENCE</scope>
</reference>